<dbReference type="Gene3D" id="3.90.1410.10">
    <property type="entry name" value="set domain protein methyltransferase, domain 1"/>
    <property type="match status" value="1"/>
</dbReference>
<evidence type="ECO:0000313" key="3">
    <source>
        <dbReference type="Proteomes" id="UP001530377"/>
    </source>
</evidence>
<dbReference type="Proteomes" id="UP001530377">
    <property type="component" value="Unassembled WGS sequence"/>
</dbReference>
<evidence type="ECO:0000256" key="1">
    <source>
        <dbReference type="SAM" id="SignalP"/>
    </source>
</evidence>
<dbReference type="InterPro" id="IPR050600">
    <property type="entry name" value="SETD3_SETD6_MTase"/>
</dbReference>
<dbReference type="PANTHER" id="PTHR13271:SF137">
    <property type="entry name" value="SET DOMAIN-CONTAINING PROTEIN"/>
    <property type="match status" value="1"/>
</dbReference>
<keyword evidence="1" id="KW-0732">Signal</keyword>
<feature type="chain" id="PRO_5044825448" description="SET domain-containing protein" evidence="1">
    <location>
        <begin position="30"/>
        <end position="419"/>
    </location>
</feature>
<evidence type="ECO:0008006" key="4">
    <source>
        <dbReference type="Google" id="ProtNLM"/>
    </source>
</evidence>
<gene>
    <name evidence="2" type="ORF">ACHAXA_002769</name>
</gene>
<dbReference type="EMBL" id="JALLPB020000244">
    <property type="protein sequence ID" value="KAL3811675.1"/>
    <property type="molecule type" value="Genomic_DNA"/>
</dbReference>
<proteinExistence type="predicted"/>
<organism evidence="2 3">
    <name type="scientific">Cyclostephanos tholiformis</name>
    <dbReference type="NCBI Taxonomy" id="382380"/>
    <lineage>
        <taxon>Eukaryota</taxon>
        <taxon>Sar</taxon>
        <taxon>Stramenopiles</taxon>
        <taxon>Ochrophyta</taxon>
        <taxon>Bacillariophyta</taxon>
        <taxon>Coscinodiscophyceae</taxon>
        <taxon>Thalassiosirophycidae</taxon>
        <taxon>Stephanodiscales</taxon>
        <taxon>Stephanodiscaceae</taxon>
        <taxon>Cyclostephanos</taxon>
    </lineage>
</organism>
<feature type="signal peptide" evidence="1">
    <location>
        <begin position="1"/>
        <end position="29"/>
    </location>
</feature>
<accession>A0ABD3RFA1</accession>
<comment type="caution">
    <text evidence="2">The sequence shown here is derived from an EMBL/GenBank/DDBJ whole genome shotgun (WGS) entry which is preliminary data.</text>
</comment>
<protein>
    <recommendedName>
        <fullName evidence="4">SET domain-containing protein</fullName>
    </recommendedName>
</protein>
<dbReference type="SUPFAM" id="SSF82199">
    <property type="entry name" value="SET domain"/>
    <property type="match status" value="1"/>
</dbReference>
<dbReference type="PANTHER" id="PTHR13271">
    <property type="entry name" value="UNCHARACTERIZED PUTATIVE METHYLTRANSFERASE"/>
    <property type="match status" value="1"/>
</dbReference>
<dbReference type="InterPro" id="IPR046341">
    <property type="entry name" value="SET_dom_sf"/>
</dbReference>
<dbReference type="AlphaFoldDB" id="A0ABD3RFA1"/>
<reference evidence="2 3" key="1">
    <citation type="submission" date="2024-10" db="EMBL/GenBank/DDBJ databases">
        <title>Updated reference genomes for cyclostephanoid diatoms.</title>
        <authorList>
            <person name="Roberts W.R."/>
            <person name="Alverson A.J."/>
        </authorList>
    </citation>
    <scope>NUCLEOTIDE SEQUENCE [LARGE SCALE GENOMIC DNA]</scope>
    <source>
        <strain evidence="2 3">AJA228-03</strain>
    </source>
</reference>
<name>A0ABD3RFA1_9STRA</name>
<evidence type="ECO:0000313" key="2">
    <source>
        <dbReference type="EMBL" id="KAL3811675.1"/>
    </source>
</evidence>
<dbReference type="CDD" id="cd10527">
    <property type="entry name" value="SET_LSMT"/>
    <property type="match status" value="1"/>
</dbReference>
<sequence>MILSMMVSTNWHRIVQGYLLLAPLPGASGLLSTGRQPVKILPTTLSSLAYDETGTGVGLSNPLDGVDDFEEWFSSNTSSGARVKSIRHAVFTSMGRGLQFTSTKSSDLSRVAVVPRNLVLRVPYSDEEDKANSRSWDTNLSCKLWNECQKGKDSVYYGYCSLLTRGVNLRPKMIVYPSTAPDSLRHWTDEQKSRLKVSVKGVKLLNAVDQQATEWKQKYDSLSANEKEKMTFENFQWAMEAVHSRAFRGNFGALDGGEGGPLRKIASLLLPLSALAFGVVYASDPSMDQYFLPLAIVAAAPVVLTIVADQKGSQEAVMLPLIDSANHLEEADSLIEYDPAAEAYVLSLGRMCLVKEADGAVDRAQVCISYGIRKDSELLMNYGFLRGVTFEGLQNEEETSKNRDDIRRRLADEFLSRNP</sequence>
<keyword evidence="3" id="KW-1185">Reference proteome</keyword>